<reference evidence="2" key="2">
    <citation type="journal article" date="2021" name="PeerJ">
        <title>Extensive microbial diversity within the chicken gut microbiome revealed by metagenomics and culture.</title>
        <authorList>
            <person name="Gilroy R."/>
            <person name="Ravi A."/>
            <person name="Getino M."/>
            <person name="Pursley I."/>
            <person name="Horton D.L."/>
            <person name="Alikhan N.F."/>
            <person name="Baker D."/>
            <person name="Gharbi K."/>
            <person name="Hall N."/>
            <person name="Watson M."/>
            <person name="Adriaenssens E.M."/>
            <person name="Foster-Nyarko E."/>
            <person name="Jarju S."/>
            <person name="Secka A."/>
            <person name="Antonio M."/>
            <person name="Oren A."/>
            <person name="Chaudhuri R.R."/>
            <person name="La Ragione R."/>
            <person name="Hildebrand F."/>
            <person name="Pallen M.J."/>
        </authorList>
    </citation>
    <scope>NUCLEOTIDE SEQUENCE</scope>
    <source>
        <strain evidence="2">35461</strain>
    </source>
</reference>
<dbReference type="AlphaFoldDB" id="A0A9D1NNG2"/>
<dbReference type="Pfam" id="PF01755">
    <property type="entry name" value="Glyco_transf_25"/>
    <property type="match status" value="1"/>
</dbReference>
<proteinExistence type="predicted"/>
<protein>
    <submittedName>
        <fullName evidence="2">Glycosyltransferase family 25 protein</fullName>
    </submittedName>
</protein>
<evidence type="ECO:0000313" key="2">
    <source>
        <dbReference type="EMBL" id="HIV09185.1"/>
    </source>
</evidence>
<accession>A0A9D1NNG2</accession>
<reference evidence="2" key="1">
    <citation type="submission" date="2020-10" db="EMBL/GenBank/DDBJ databases">
        <authorList>
            <person name="Gilroy R."/>
        </authorList>
    </citation>
    <scope>NUCLEOTIDE SEQUENCE</scope>
    <source>
        <strain evidence="2">35461</strain>
    </source>
</reference>
<feature type="domain" description="Glycosyl transferase family 25" evidence="1">
    <location>
        <begin position="2"/>
        <end position="97"/>
    </location>
</feature>
<dbReference type="EMBL" id="DVOR01000115">
    <property type="protein sequence ID" value="HIV09185.1"/>
    <property type="molecule type" value="Genomic_DNA"/>
</dbReference>
<evidence type="ECO:0000313" key="3">
    <source>
        <dbReference type="Proteomes" id="UP000886845"/>
    </source>
</evidence>
<dbReference type="CDD" id="cd06532">
    <property type="entry name" value="Glyco_transf_25"/>
    <property type="match status" value="1"/>
</dbReference>
<dbReference type="Proteomes" id="UP000886845">
    <property type="component" value="Unassembled WGS sequence"/>
</dbReference>
<comment type="caution">
    <text evidence="2">The sequence shown here is derived from an EMBL/GenBank/DDBJ whole genome shotgun (WGS) entry which is preliminary data.</text>
</comment>
<evidence type="ECO:0000259" key="1">
    <source>
        <dbReference type="Pfam" id="PF01755"/>
    </source>
</evidence>
<sequence length="238" mass="25604">MKAYLVNLDRSPDRLAAADAQLRAAGVAYERVPAVDGRALGAAERRRAANRLRFRLIYGAWPDAGTIGCALSHQAVYARMDAAGVPLALVFEDDVAIPDPGRFRETVEAVARMDDPAVPTAWRLERRPQDPPDGDGGFRPAVHGTCGTCAYAINLAGARLLMRLNEAPIVALADDWARFARLGLRALTACRAPCRESGAASTIGGASRRRPAWRVAAWRLLRALGRAVDACLIPLTGR</sequence>
<name>A0A9D1NNG2_9BACT</name>
<dbReference type="InterPro" id="IPR002654">
    <property type="entry name" value="Glyco_trans_25"/>
</dbReference>
<organism evidence="2 3">
    <name type="scientific">Candidatus Spyradenecus faecavium</name>
    <dbReference type="NCBI Taxonomy" id="2840947"/>
    <lineage>
        <taxon>Bacteria</taxon>
        <taxon>Pseudomonadati</taxon>
        <taxon>Lentisphaerota</taxon>
        <taxon>Lentisphaeria</taxon>
        <taxon>Lentisphaerales</taxon>
        <taxon>Lentisphaeraceae</taxon>
        <taxon>Lentisphaeraceae incertae sedis</taxon>
        <taxon>Candidatus Spyradenecus</taxon>
    </lineage>
</organism>
<gene>
    <name evidence="2" type="ORF">IAC79_03635</name>
</gene>